<dbReference type="PROSITE" id="PS51257">
    <property type="entry name" value="PROKAR_LIPOPROTEIN"/>
    <property type="match status" value="1"/>
</dbReference>
<sequence length="129" mass="14484">MKRILLLIAFTLVVLSGCSNSDESINFSGESENWKVTYLLKNLGDGVRESSGTIEYIGEESKPEEVTFQFFYKKDQESFGGSRTLNEDGSYAEFDSTTCTTCVMYAEDDEIPGVIEWDEQKESLVLTSN</sequence>
<evidence type="ECO:0000256" key="1">
    <source>
        <dbReference type="SAM" id="SignalP"/>
    </source>
</evidence>
<dbReference type="EMBL" id="JAUSWB010000005">
    <property type="protein sequence ID" value="MDQ0429462.1"/>
    <property type="molecule type" value="Genomic_DNA"/>
</dbReference>
<feature type="chain" id="PRO_5046195117" evidence="1">
    <location>
        <begin position="22"/>
        <end position="129"/>
    </location>
</feature>
<gene>
    <name evidence="2" type="ORF">QOZ98_002290</name>
</gene>
<protein>
    <submittedName>
        <fullName evidence="2">Uncharacterized lipoprotein YehR (DUF1307 family)</fullName>
    </submittedName>
</protein>
<keyword evidence="2" id="KW-0449">Lipoprotein</keyword>
<evidence type="ECO:0000313" key="2">
    <source>
        <dbReference type="EMBL" id="MDQ0429462.1"/>
    </source>
</evidence>
<accession>A0ABU0GVU2</accession>
<keyword evidence="3" id="KW-1185">Reference proteome</keyword>
<feature type="signal peptide" evidence="1">
    <location>
        <begin position="1"/>
        <end position="21"/>
    </location>
</feature>
<comment type="caution">
    <text evidence="2">The sequence shown here is derived from an EMBL/GenBank/DDBJ whole genome shotgun (WGS) entry which is preliminary data.</text>
</comment>
<name>A0ABU0GVU2_9BACL</name>
<keyword evidence="1" id="KW-0732">Signal</keyword>
<dbReference type="Proteomes" id="UP001241988">
    <property type="component" value="Unassembled WGS sequence"/>
</dbReference>
<organism evidence="2 3">
    <name type="scientific">Planomicrobium stackebrandtii</name>
    <dbReference type="NCBI Taxonomy" id="253160"/>
    <lineage>
        <taxon>Bacteria</taxon>
        <taxon>Bacillati</taxon>
        <taxon>Bacillota</taxon>
        <taxon>Bacilli</taxon>
        <taxon>Bacillales</taxon>
        <taxon>Caryophanaceae</taxon>
        <taxon>Planomicrobium</taxon>
    </lineage>
</organism>
<evidence type="ECO:0000313" key="3">
    <source>
        <dbReference type="Proteomes" id="UP001241988"/>
    </source>
</evidence>
<proteinExistence type="predicted"/>
<reference evidence="2 3" key="1">
    <citation type="submission" date="2023-07" db="EMBL/GenBank/DDBJ databases">
        <title>Genomic Encyclopedia of Type Strains, Phase IV (KMG-IV): sequencing the most valuable type-strain genomes for metagenomic binning, comparative biology and taxonomic classification.</title>
        <authorList>
            <person name="Goeker M."/>
        </authorList>
    </citation>
    <scope>NUCLEOTIDE SEQUENCE [LARGE SCALE GENOMIC DNA]</scope>
    <source>
        <strain evidence="2 3">DSM 16419</strain>
    </source>
</reference>
<dbReference type="RefSeq" id="WP_308787539.1">
    <property type="nucleotide sequence ID" value="NZ_JAUSWB010000005.1"/>
</dbReference>